<dbReference type="InterPro" id="IPR040393">
    <property type="entry name" value="TREX1/2"/>
</dbReference>
<keyword evidence="5" id="KW-0269">Exonuclease</keyword>
<comment type="similarity">
    <text evidence="7">Belongs to the exonuclease superfamily. TREX family.</text>
</comment>
<evidence type="ECO:0000256" key="2">
    <source>
        <dbReference type="ARBA" id="ARBA00022722"/>
    </source>
</evidence>
<keyword evidence="6" id="KW-0460">Magnesium</keyword>
<sequence>MNKIKTIAVFDCETTGLPKFENFKTQITELSIIACTIDCVKNVSETSIKTIEDIDSVLRIKQKLTIPFKPTIPIKLEAQRITQLDNLLLEDQSTFNENAIELLNCFITSLPQPVCLIAHNGNNFDFPILQKSIKNYSTYFNHKLYCVDSIDIFRDIEEGKRDGETVKIPGYTLSNIYRTCSGNKVDPKNIHTSECDALMLLYCIIKKRESFLPLIDEYKKLFCNVKSLNEIYLNF</sequence>
<name>A0A0B4VFQ9_9VIRU</name>
<dbReference type="PANTHER" id="PTHR13058">
    <property type="entry name" value="THREE PRIME REPAIR EXONUCLEASE 1, 2"/>
    <property type="match status" value="1"/>
</dbReference>
<dbReference type="KEGG" id="vg:22921778"/>
<dbReference type="SMART" id="SM00479">
    <property type="entry name" value="EXOIII"/>
    <property type="match status" value="1"/>
</dbReference>
<evidence type="ECO:0000256" key="1">
    <source>
        <dbReference type="ARBA" id="ARBA00001946"/>
    </source>
</evidence>
<feature type="domain" description="Exonuclease" evidence="8">
    <location>
        <begin position="6"/>
        <end position="213"/>
    </location>
</feature>
<dbReference type="Pfam" id="PF03104">
    <property type="entry name" value="DNA_pol_B_exo1"/>
    <property type="match status" value="1"/>
</dbReference>
<dbReference type="InterPro" id="IPR036397">
    <property type="entry name" value="RNaseH_sf"/>
</dbReference>
<dbReference type="InterPro" id="IPR013520">
    <property type="entry name" value="Ribonucl_H"/>
</dbReference>
<dbReference type="GO" id="GO:0046872">
    <property type="term" value="F:metal ion binding"/>
    <property type="evidence" value="ECO:0007669"/>
    <property type="project" value="UniProtKB-KW"/>
</dbReference>
<keyword evidence="10" id="KW-1185">Reference proteome</keyword>
<evidence type="ECO:0000256" key="6">
    <source>
        <dbReference type="ARBA" id="ARBA00022842"/>
    </source>
</evidence>
<evidence type="ECO:0000313" key="10">
    <source>
        <dbReference type="Proteomes" id="UP000201058"/>
    </source>
</evidence>
<evidence type="ECO:0000259" key="8">
    <source>
        <dbReference type="SMART" id="SM00479"/>
    </source>
</evidence>
<dbReference type="InterPro" id="IPR012337">
    <property type="entry name" value="RNaseH-like_sf"/>
</dbReference>
<organism evidence="9 10">
    <name type="scientific">Tipula oleracea nudivirus</name>
    <dbReference type="NCBI Taxonomy" id="1546257"/>
    <lineage>
        <taxon>Viruses</taxon>
        <taxon>Viruses incertae sedis</taxon>
        <taxon>Naldaviricetes</taxon>
        <taxon>Lefavirales</taxon>
        <taxon>Nudiviridae</taxon>
        <taxon>Deltanudivirus</taxon>
        <taxon>Deltanudivirus tipoleraceae</taxon>
    </lineage>
</organism>
<protein>
    <submittedName>
        <fullName evidence="9">V-TREX</fullName>
    </submittedName>
</protein>
<dbReference type="GeneID" id="22921778"/>
<keyword evidence="3" id="KW-0479">Metal-binding</keyword>
<evidence type="ECO:0000256" key="4">
    <source>
        <dbReference type="ARBA" id="ARBA00022801"/>
    </source>
</evidence>
<keyword evidence="2" id="KW-0540">Nuclease</keyword>
<evidence type="ECO:0000256" key="7">
    <source>
        <dbReference type="ARBA" id="ARBA00025769"/>
    </source>
</evidence>
<keyword evidence="4" id="KW-0378">Hydrolase</keyword>
<dbReference type="GO" id="GO:0008296">
    <property type="term" value="F:3'-5'-DNA exonuclease activity"/>
    <property type="evidence" value="ECO:0007669"/>
    <property type="project" value="TreeGrafter"/>
</dbReference>
<comment type="cofactor">
    <cofactor evidence="1">
        <name>Mg(2+)</name>
        <dbReference type="ChEBI" id="CHEBI:18420"/>
    </cofactor>
</comment>
<evidence type="ECO:0000256" key="3">
    <source>
        <dbReference type="ARBA" id="ARBA00022723"/>
    </source>
</evidence>
<dbReference type="GO" id="GO:0006308">
    <property type="term" value="P:DNA catabolic process"/>
    <property type="evidence" value="ECO:0007669"/>
    <property type="project" value="TreeGrafter"/>
</dbReference>
<proteinExistence type="inferred from homology"/>
<dbReference type="PANTHER" id="PTHR13058:SF19">
    <property type="entry name" value="LD40940P"/>
    <property type="match status" value="1"/>
</dbReference>
<dbReference type="GO" id="GO:0003676">
    <property type="term" value="F:nucleic acid binding"/>
    <property type="evidence" value="ECO:0007669"/>
    <property type="project" value="InterPro"/>
</dbReference>
<accession>A0A0B4VFQ9</accession>
<reference evidence="9 10" key="1">
    <citation type="journal article" date="2015" name="J. Virol.">
        <title>The genome of the nucleopolyhedrosis-causing virus from Tipula oleracea sheds new light on the Nudiviridae family.</title>
        <authorList>
            <person name="Bezier A."/>
            <person name="Theze J."/>
            <person name="Gavory F."/>
            <person name="Gaillard J."/>
            <person name="Poulain J."/>
            <person name="Drezen J.M."/>
            <person name="Herniou E.A."/>
        </authorList>
    </citation>
    <scope>NUCLEOTIDE SEQUENCE [LARGE SCALE GENOMIC DNA]</scope>
    <source>
        <strain evidence="9">35</strain>
    </source>
</reference>
<dbReference type="InterPro" id="IPR006133">
    <property type="entry name" value="DNA-dir_DNA_pol_B_exonuc"/>
</dbReference>
<dbReference type="Proteomes" id="UP000201058">
    <property type="component" value="Segment"/>
</dbReference>
<evidence type="ECO:0000256" key="5">
    <source>
        <dbReference type="ARBA" id="ARBA00022839"/>
    </source>
</evidence>
<dbReference type="SUPFAM" id="SSF53098">
    <property type="entry name" value="Ribonuclease H-like"/>
    <property type="match status" value="1"/>
</dbReference>
<dbReference type="RefSeq" id="YP_009116711.1">
    <property type="nucleotide sequence ID" value="NC_026242.1"/>
</dbReference>
<gene>
    <name evidence="9" type="primary">v-trex</name>
    <name evidence="9" type="ORF">TONV_064</name>
</gene>
<dbReference type="Gene3D" id="3.30.420.10">
    <property type="entry name" value="Ribonuclease H-like superfamily/Ribonuclease H"/>
    <property type="match status" value="1"/>
</dbReference>
<evidence type="ECO:0000313" key="9">
    <source>
        <dbReference type="EMBL" id="AJD20124.1"/>
    </source>
</evidence>
<dbReference type="EMBL" id="KM610234">
    <property type="protein sequence ID" value="AJD20124.1"/>
    <property type="molecule type" value="Genomic_DNA"/>
</dbReference>
<dbReference type="OrthoDB" id="7664at10239"/>